<keyword evidence="2" id="KW-1185">Reference proteome</keyword>
<dbReference type="PANTHER" id="PTHR15960">
    <property type="entry name" value="LD44032P"/>
    <property type="match status" value="1"/>
</dbReference>
<gene>
    <name evidence="1" type="primary">ubap1l</name>
    <name evidence="1" type="ORF">DAT39_004086</name>
</gene>
<accession>A0A8J4XFX3</accession>
<sequence>MYAFSLENWVLTGMQGGYGVPSAHPPSVTSKAATCPPYRMMFSSPQQSRLAGRWSSDFWEPNPLRRSRSLNAAHLHVMNDTVKFKISDSDEDESPDNEEASFVRLKCNSSGLKRQELDGKDLLNLPSELHSSILQCSFPRLKARGGKLWKIQDDGDSFHELSSPSLNSSVPLAPTRPLGSHATVHDLSVELLSALSPEERELLQAVTQHGYSLRTAIVALQKTGHRSPDQILSYLVACDHLCELGYDKIQVEEALEMFQNCEKK</sequence>
<dbReference type="AlphaFoldDB" id="A0A8J4XFX3"/>
<organism evidence="1 2">
    <name type="scientific">Clarias magur</name>
    <name type="common">Asian catfish</name>
    <name type="synonym">Macropteronotus magur</name>
    <dbReference type="NCBI Taxonomy" id="1594786"/>
    <lineage>
        <taxon>Eukaryota</taxon>
        <taxon>Metazoa</taxon>
        <taxon>Chordata</taxon>
        <taxon>Craniata</taxon>
        <taxon>Vertebrata</taxon>
        <taxon>Euteleostomi</taxon>
        <taxon>Actinopterygii</taxon>
        <taxon>Neopterygii</taxon>
        <taxon>Teleostei</taxon>
        <taxon>Ostariophysi</taxon>
        <taxon>Siluriformes</taxon>
        <taxon>Clariidae</taxon>
        <taxon>Clarias</taxon>
    </lineage>
</organism>
<evidence type="ECO:0000313" key="1">
    <source>
        <dbReference type="EMBL" id="KAF5906165.1"/>
    </source>
</evidence>
<reference evidence="1" key="1">
    <citation type="submission" date="2020-07" db="EMBL/GenBank/DDBJ databases">
        <title>Clarias magur genome sequencing, assembly and annotation.</title>
        <authorList>
            <person name="Kushwaha B."/>
            <person name="Kumar R."/>
            <person name="Das P."/>
            <person name="Joshi C.G."/>
            <person name="Kumar D."/>
            <person name="Nagpure N.S."/>
            <person name="Pandey M."/>
            <person name="Agarwal S."/>
            <person name="Srivastava S."/>
            <person name="Singh M."/>
            <person name="Sahoo L."/>
            <person name="Jayasankar P."/>
            <person name="Meher P.K."/>
            <person name="Koringa P.G."/>
            <person name="Iquebal M.A."/>
            <person name="Das S.P."/>
            <person name="Bit A."/>
            <person name="Patnaik S."/>
            <person name="Patel N."/>
            <person name="Shah T.M."/>
            <person name="Hinsu A."/>
            <person name="Jena J.K."/>
        </authorList>
    </citation>
    <scope>NUCLEOTIDE SEQUENCE</scope>
    <source>
        <strain evidence="1">CIFAMagur01</strain>
        <tissue evidence="1">Testis</tissue>
    </source>
</reference>
<dbReference type="OrthoDB" id="2018023at2759"/>
<comment type="caution">
    <text evidence="1">The sequence shown here is derived from an EMBL/GenBank/DDBJ whole genome shotgun (WGS) entry which is preliminary data.</text>
</comment>
<dbReference type="InterPro" id="IPR038870">
    <property type="entry name" value="UBAP1"/>
</dbReference>
<name>A0A8J4XFX3_CLAMG</name>
<dbReference type="GO" id="GO:0043162">
    <property type="term" value="P:ubiquitin-dependent protein catabolic process via the multivesicular body sorting pathway"/>
    <property type="evidence" value="ECO:0007669"/>
    <property type="project" value="InterPro"/>
</dbReference>
<protein>
    <submittedName>
        <fullName evidence="1">Ubiquitin-associated protein 1-like</fullName>
    </submittedName>
</protein>
<dbReference type="EMBL" id="QNUK01000036">
    <property type="protein sequence ID" value="KAF5906165.1"/>
    <property type="molecule type" value="Genomic_DNA"/>
</dbReference>
<dbReference type="Proteomes" id="UP000727407">
    <property type="component" value="Unassembled WGS sequence"/>
</dbReference>
<dbReference type="GO" id="GO:0043130">
    <property type="term" value="F:ubiquitin binding"/>
    <property type="evidence" value="ECO:0007669"/>
    <property type="project" value="InterPro"/>
</dbReference>
<evidence type="ECO:0000313" key="2">
    <source>
        <dbReference type="Proteomes" id="UP000727407"/>
    </source>
</evidence>
<feature type="non-terminal residue" evidence="1">
    <location>
        <position position="1"/>
    </location>
</feature>
<dbReference type="GO" id="GO:0000813">
    <property type="term" value="C:ESCRT I complex"/>
    <property type="evidence" value="ECO:0007669"/>
    <property type="project" value="InterPro"/>
</dbReference>
<proteinExistence type="predicted"/>
<dbReference type="Gene3D" id="1.20.120.1920">
    <property type="entry name" value="UBAP1 SOUBA domain"/>
    <property type="match status" value="1"/>
</dbReference>
<dbReference type="PANTHER" id="PTHR15960:SF3">
    <property type="entry name" value="UBIQUITIN-ASSOCIATED PROTEIN 1-LIKE"/>
    <property type="match status" value="1"/>
</dbReference>
<dbReference type="InterPro" id="IPR042575">
    <property type="entry name" value="UBAP1_C"/>
</dbReference>